<dbReference type="InterPro" id="IPR023139">
    <property type="entry name" value="PBDC1-like_dom_sf"/>
</dbReference>
<proteinExistence type="predicted"/>
<dbReference type="EMBL" id="JADGIZ020000109">
    <property type="protein sequence ID" value="KAL2911445.1"/>
    <property type="molecule type" value="Genomic_DNA"/>
</dbReference>
<evidence type="ECO:0000259" key="1">
    <source>
        <dbReference type="Pfam" id="PF04669"/>
    </source>
</evidence>
<feature type="domain" description="Polysaccharide biosynthesis" evidence="1">
    <location>
        <begin position="17"/>
        <end position="142"/>
    </location>
</feature>
<reference evidence="2 3" key="1">
    <citation type="submission" date="2023-09" db="EMBL/GenBank/DDBJ databases">
        <title>Pangenome analysis of Batrachochytrium dendrobatidis and related Chytrids.</title>
        <authorList>
            <person name="Yacoub M.N."/>
            <person name="Stajich J.E."/>
            <person name="James T.Y."/>
        </authorList>
    </citation>
    <scope>NUCLEOTIDE SEQUENCE [LARGE SCALE GENOMIC DNA]</scope>
    <source>
        <strain evidence="2 3">JEL0888</strain>
    </source>
</reference>
<dbReference type="PANTHER" id="PTHR13410">
    <property type="entry name" value="PROTEIN PBDC1"/>
    <property type="match status" value="1"/>
</dbReference>
<keyword evidence="3" id="KW-1185">Reference proteome</keyword>
<gene>
    <name evidence="2" type="ORF">HK105_209096</name>
</gene>
<dbReference type="Pfam" id="PF04669">
    <property type="entry name" value="PBDC1"/>
    <property type="match status" value="1"/>
</dbReference>
<accession>A0ABR4MW08</accession>
<evidence type="ECO:0000313" key="2">
    <source>
        <dbReference type="EMBL" id="KAL2911445.1"/>
    </source>
</evidence>
<dbReference type="Proteomes" id="UP001527925">
    <property type="component" value="Unassembled WGS sequence"/>
</dbReference>
<dbReference type="Gene3D" id="1.10.3560.10">
    <property type="entry name" value="yst0336 like domain"/>
    <property type="match status" value="1"/>
</dbReference>
<protein>
    <recommendedName>
        <fullName evidence="1">Polysaccharide biosynthesis domain-containing protein</fullName>
    </recommendedName>
</protein>
<name>A0ABR4MW08_9FUNG</name>
<sequence>MSVAGITAENAENLPDIEKQWAVKSFHHAETYFRLVSAVHPRRIKLTPIDDEIYAAFREEFPDLVLENLRELEDFKSEKAKAKWRNFIMKYETKVEDYNFGTLLRNRCGEDYGPNNCFFVTRFQFFCIEIARNREGYNDVLHADKN</sequence>
<dbReference type="InterPro" id="IPR021148">
    <property type="entry name" value="Polysacc_synth_dom"/>
</dbReference>
<organism evidence="2 3">
    <name type="scientific">Polyrhizophydium stewartii</name>
    <dbReference type="NCBI Taxonomy" id="2732419"/>
    <lineage>
        <taxon>Eukaryota</taxon>
        <taxon>Fungi</taxon>
        <taxon>Fungi incertae sedis</taxon>
        <taxon>Chytridiomycota</taxon>
        <taxon>Chytridiomycota incertae sedis</taxon>
        <taxon>Chytridiomycetes</taxon>
        <taxon>Rhizophydiales</taxon>
        <taxon>Rhizophydiales incertae sedis</taxon>
        <taxon>Polyrhizophydium</taxon>
    </lineage>
</organism>
<evidence type="ECO:0000313" key="3">
    <source>
        <dbReference type="Proteomes" id="UP001527925"/>
    </source>
</evidence>
<comment type="caution">
    <text evidence="2">The sequence shown here is derived from an EMBL/GenBank/DDBJ whole genome shotgun (WGS) entry which is preliminary data.</text>
</comment>
<dbReference type="PANTHER" id="PTHR13410:SF9">
    <property type="entry name" value="PROTEIN PBDC1"/>
    <property type="match status" value="1"/>
</dbReference>
<dbReference type="InterPro" id="IPR008476">
    <property type="entry name" value="PBDC1_metazoa/fungi"/>
</dbReference>